<accession>X1HTN9</accession>
<dbReference type="EMBL" id="BARU01022780">
    <property type="protein sequence ID" value="GAH60430.1"/>
    <property type="molecule type" value="Genomic_DNA"/>
</dbReference>
<dbReference type="AlphaFoldDB" id="X1HTN9"/>
<name>X1HTN9_9ZZZZ</name>
<reference evidence="1" key="1">
    <citation type="journal article" date="2014" name="Front. Microbiol.">
        <title>High frequency of phylogenetically diverse reductive dehalogenase-homologous genes in deep subseafloor sedimentary metagenomes.</title>
        <authorList>
            <person name="Kawai M."/>
            <person name="Futagami T."/>
            <person name="Toyoda A."/>
            <person name="Takaki Y."/>
            <person name="Nishi S."/>
            <person name="Hori S."/>
            <person name="Arai W."/>
            <person name="Tsubouchi T."/>
            <person name="Morono Y."/>
            <person name="Uchiyama I."/>
            <person name="Ito T."/>
            <person name="Fujiyama A."/>
            <person name="Inagaki F."/>
            <person name="Takami H."/>
        </authorList>
    </citation>
    <scope>NUCLEOTIDE SEQUENCE</scope>
    <source>
        <strain evidence="1">Expedition CK06-06</strain>
    </source>
</reference>
<sequence>MQYKTMWPDNKRFAVCLTHDVDRVKKTYQYITHSGKGGFLEIWQLFTSK</sequence>
<protein>
    <submittedName>
        <fullName evidence="1">Uncharacterized protein</fullName>
    </submittedName>
</protein>
<comment type="caution">
    <text evidence="1">The sequence shown here is derived from an EMBL/GenBank/DDBJ whole genome shotgun (WGS) entry which is preliminary data.</text>
</comment>
<proteinExistence type="predicted"/>
<organism evidence="1">
    <name type="scientific">marine sediment metagenome</name>
    <dbReference type="NCBI Taxonomy" id="412755"/>
    <lineage>
        <taxon>unclassified sequences</taxon>
        <taxon>metagenomes</taxon>
        <taxon>ecological metagenomes</taxon>
    </lineage>
</organism>
<gene>
    <name evidence="1" type="ORF">S03H2_37060</name>
</gene>
<evidence type="ECO:0000313" key="1">
    <source>
        <dbReference type="EMBL" id="GAH60430.1"/>
    </source>
</evidence>
<feature type="non-terminal residue" evidence="1">
    <location>
        <position position="49"/>
    </location>
</feature>